<evidence type="ECO:0000313" key="2">
    <source>
        <dbReference type="EMBL" id="EGR32033.1"/>
    </source>
</evidence>
<dbReference type="AlphaFoldDB" id="G0QS03"/>
<keyword evidence="1" id="KW-1133">Transmembrane helix</keyword>
<reference evidence="2 3" key="1">
    <citation type="submission" date="2011-07" db="EMBL/GenBank/DDBJ databases">
        <authorList>
            <person name="Coyne R."/>
            <person name="Brami D."/>
            <person name="Johnson J."/>
            <person name="Hostetler J."/>
            <person name="Hannick L."/>
            <person name="Clark T."/>
            <person name="Cassidy-Hanley D."/>
            <person name="Inman J."/>
        </authorList>
    </citation>
    <scope>NUCLEOTIDE SEQUENCE [LARGE SCALE GENOMIC DNA]</scope>
    <source>
        <strain evidence="2 3">G5</strain>
    </source>
</reference>
<name>G0QS03_ICHMU</name>
<feature type="transmembrane region" description="Helical" evidence="1">
    <location>
        <begin position="133"/>
        <end position="159"/>
    </location>
</feature>
<gene>
    <name evidence="2" type="ORF">IMG5_098690</name>
</gene>
<accession>G0QS03</accession>
<keyword evidence="3" id="KW-1185">Reference proteome</keyword>
<sequence>MEDLSLQILKSLKNQIIKQSLQPQFQWIKYKNPKYNDIKVNFQEDNRFFENKVHKWIWYKNLNIPLYSFTLNSLYDEIFYMQVLAFKWCSDQINENVFIHSQLSGVTVLKIQNQQQQSLNGVRFIDTSFKYRVFINYVLILIILCQIIQGEKFILMFIIKNSNNEIIQARISSFIFVESRKKSHKERQTVQSIFNPFLPEQLKKKIIIHPFFLLLKFPKAIKLYYNTNYVKANENHSHLFVSLQKEILKILLFPNKNEKEQYKNKIFIMCLNINCNSLIYYQDYQIKEIIKHLKPLQGQILSFSECLLDTIPAQFQEFEYHVQKLYQPDLFLYQKAKSKQYLYASLFQFSQLKNIHGYLKRKKQSKSRRI</sequence>
<organism evidence="2 3">
    <name type="scientific">Ichthyophthirius multifiliis</name>
    <name type="common">White spot disease agent</name>
    <name type="synonym">Ich</name>
    <dbReference type="NCBI Taxonomy" id="5932"/>
    <lineage>
        <taxon>Eukaryota</taxon>
        <taxon>Sar</taxon>
        <taxon>Alveolata</taxon>
        <taxon>Ciliophora</taxon>
        <taxon>Intramacronucleata</taxon>
        <taxon>Oligohymenophorea</taxon>
        <taxon>Hymenostomatida</taxon>
        <taxon>Ophryoglenina</taxon>
        <taxon>Ichthyophthirius</taxon>
    </lineage>
</organism>
<dbReference type="Proteomes" id="UP000008983">
    <property type="component" value="Unassembled WGS sequence"/>
</dbReference>
<evidence type="ECO:0000256" key="1">
    <source>
        <dbReference type="SAM" id="Phobius"/>
    </source>
</evidence>
<keyword evidence="1" id="KW-0812">Transmembrane</keyword>
<dbReference type="InParanoid" id="G0QS03"/>
<proteinExistence type="predicted"/>
<dbReference type="RefSeq" id="XP_004035519.1">
    <property type="nucleotide sequence ID" value="XM_004035471.1"/>
</dbReference>
<protein>
    <submittedName>
        <fullName evidence="2">Uncharacterized protein</fullName>
    </submittedName>
</protein>
<dbReference type="EMBL" id="GL983803">
    <property type="protein sequence ID" value="EGR32033.1"/>
    <property type="molecule type" value="Genomic_DNA"/>
</dbReference>
<dbReference type="eggNOG" id="ENOG502R2SU">
    <property type="taxonomic scope" value="Eukaryota"/>
</dbReference>
<evidence type="ECO:0000313" key="3">
    <source>
        <dbReference type="Proteomes" id="UP000008983"/>
    </source>
</evidence>
<keyword evidence="1" id="KW-0472">Membrane</keyword>
<dbReference type="GeneID" id="14908186"/>
<dbReference type="OrthoDB" id="10658506at2759"/>